<feature type="non-terminal residue" evidence="1">
    <location>
        <position position="1"/>
    </location>
</feature>
<proteinExistence type="predicted"/>
<organism evidence="1 2">
    <name type="scientific">Parasponia andersonii</name>
    <name type="common">Sponia andersonii</name>
    <dbReference type="NCBI Taxonomy" id="3476"/>
    <lineage>
        <taxon>Eukaryota</taxon>
        <taxon>Viridiplantae</taxon>
        <taxon>Streptophyta</taxon>
        <taxon>Embryophyta</taxon>
        <taxon>Tracheophyta</taxon>
        <taxon>Spermatophyta</taxon>
        <taxon>Magnoliopsida</taxon>
        <taxon>eudicotyledons</taxon>
        <taxon>Gunneridae</taxon>
        <taxon>Pentapetalae</taxon>
        <taxon>rosids</taxon>
        <taxon>fabids</taxon>
        <taxon>Rosales</taxon>
        <taxon>Cannabaceae</taxon>
        <taxon>Parasponia</taxon>
    </lineage>
</organism>
<accession>A0A2P5BCU4</accession>
<dbReference type="Proteomes" id="UP000237105">
    <property type="component" value="Unassembled WGS sequence"/>
</dbReference>
<keyword evidence="2" id="KW-1185">Reference proteome</keyword>
<dbReference type="AlphaFoldDB" id="A0A2P5BCU4"/>
<gene>
    <name evidence="1" type="ORF">PanWU01x14_250370</name>
</gene>
<comment type="caution">
    <text evidence="1">The sequence shown here is derived from an EMBL/GenBank/DDBJ whole genome shotgun (WGS) entry which is preliminary data.</text>
</comment>
<dbReference type="EMBL" id="JXTB01000308">
    <property type="protein sequence ID" value="PON46607.1"/>
    <property type="molecule type" value="Genomic_DNA"/>
</dbReference>
<name>A0A2P5BCU4_PARAD</name>
<evidence type="ECO:0000313" key="2">
    <source>
        <dbReference type="Proteomes" id="UP000237105"/>
    </source>
</evidence>
<reference evidence="2" key="1">
    <citation type="submission" date="2016-06" db="EMBL/GenBank/DDBJ databases">
        <title>Parallel loss of symbiosis genes in relatives of nitrogen-fixing non-legume Parasponia.</title>
        <authorList>
            <person name="Van Velzen R."/>
            <person name="Holmer R."/>
            <person name="Bu F."/>
            <person name="Rutten L."/>
            <person name="Van Zeijl A."/>
            <person name="Liu W."/>
            <person name="Santuari L."/>
            <person name="Cao Q."/>
            <person name="Sharma T."/>
            <person name="Shen D."/>
            <person name="Roswanjaya Y."/>
            <person name="Wardhani T."/>
            <person name="Kalhor M.S."/>
            <person name="Jansen J."/>
            <person name="Van den Hoogen J."/>
            <person name="Gungor B."/>
            <person name="Hartog M."/>
            <person name="Hontelez J."/>
            <person name="Verver J."/>
            <person name="Yang W.-C."/>
            <person name="Schijlen E."/>
            <person name="Repin R."/>
            <person name="Schilthuizen M."/>
            <person name="Schranz E."/>
            <person name="Heidstra R."/>
            <person name="Miyata K."/>
            <person name="Fedorova E."/>
            <person name="Kohlen W."/>
            <person name="Bisseling T."/>
            <person name="Smit S."/>
            <person name="Geurts R."/>
        </authorList>
    </citation>
    <scope>NUCLEOTIDE SEQUENCE [LARGE SCALE GENOMIC DNA]</scope>
    <source>
        <strain evidence="2">cv. WU1-14</strain>
    </source>
</reference>
<protein>
    <submittedName>
        <fullName evidence="1">Uncharacterized protein</fullName>
    </submittedName>
</protein>
<sequence length="129" mass="13981">HDDVEGGLAVDDSEVHVQASLRSANLQGHDAQGAYFSTVESEQRLTGRPECISIQAHALERAEEKDIDAAPTVDQDLSDQRGVDLQLNHQGVVMRQVHRGQILLGEDDGGGRGTAFSHYQMVDGMAHPL</sequence>
<evidence type="ECO:0000313" key="1">
    <source>
        <dbReference type="EMBL" id="PON46607.1"/>
    </source>
</evidence>